<evidence type="ECO:0000256" key="6">
    <source>
        <dbReference type="ARBA" id="ARBA00023136"/>
    </source>
</evidence>
<keyword evidence="3" id="KW-1003">Cell membrane</keyword>
<proteinExistence type="predicted"/>
<feature type="transmembrane region" description="Helical" evidence="8">
    <location>
        <begin position="201"/>
        <end position="224"/>
    </location>
</feature>
<dbReference type="EMBL" id="JACCFW010000001">
    <property type="protein sequence ID" value="NYJ73138.1"/>
    <property type="molecule type" value="Genomic_DNA"/>
</dbReference>
<feature type="transmembrane region" description="Helical" evidence="8">
    <location>
        <begin position="360"/>
        <end position="382"/>
    </location>
</feature>
<organism evidence="10 11">
    <name type="scientific">Allobranchiibius huperziae</name>
    <dbReference type="NCBI Taxonomy" id="1874116"/>
    <lineage>
        <taxon>Bacteria</taxon>
        <taxon>Bacillati</taxon>
        <taxon>Actinomycetota</taxon>
        <taxon>Actinomycetes</taxon>
        <taxon>Micrococcales</taxon>
        <taxon>Dermacoccaceae</taxon>
        <taxon>Allobranchiibius</taxon>
    </lineage>
</organism>
<dbReference type="NCBIfam" id="TIGR00711">
    <property type="entry name" value="efflux_EmrB"/>
    <property type="match status" value="1"/>
</dbReference>
<feature type="transmembrane region" description="Helical" evidence="8">
    <location>
        <begin position="172"/>
        <end position="189"/>
    </location>
</feature>
<dbReference type="Gene3D" id="1.20.1250.20">
    <property type="entry name" value="MFS general substrate transporter like domains"/>
    <property type="match status" value="1"/>
</dbReference>
<dbReference type="PANTHER" id="PTHR42718:SF49">
    <property type="entry name" value="EXPORT PROTEIN"/>
    <property type="match status" value="1"/>
</dbReference>
<feature type="domain" description="Major facilitator superfamily (MFS) profile" evidence="9">
    <location>
        <begin position="76"/>
        <end position="565"/>
    </location>
</feature>
<keyword evidence="6 8" id="KW-0472">Membrane</keyword>
<dbReference type="AlphaFoldDB" id="A0A853D852"/>
<dbReference type="Proteomes" id="UP000571817">
    <property type="component" value="Unassembled WGS sequence"/>
</dbReference>
<evidence type="ECO:0000256" key="1">
    <source>
        <dbReference type="ARBA" id="ARBA00004651"/>
    </source>
</evidence>
<dbReference type="PROSITE" id="PS50850">
    <property type="entry name" value="MFS"/>
    <property type="match status" value="1"/>
</dbReference>
<dbReference type="InterPro" id="IPR036259">
    <property type="entry name" value="MFS_trans_sf"/>
</dbReference>
<accession>A0A853D852</accession>
<feature type="compositionally biased region" description="Low complexity" evidence="7">
    <location>
        <begin position="20"/>
        <end position="35"/>
    </location>
</feature>
<feature type="transmembrane region" description="Helical" evidence="8">
    <location>
        <begin position="419"/>
        <end position="441"/>
    </location>
</feature>
<feature type="transmembrane region" description="Helical" evidence="8">
    <location>
        <begin position="292"/>
        <end position="312"/>
    </location>
</feature>
<dbReference type="CDD" id="cd17321">
    <property type="entry name" value="MFS_MMR_MDR_like"/>
    <property type="match status" value="1"/>
</dbReference>
<name>A0A853D852_9MICO</name>
<evidence type="ECO:0000256" key="4">
    <source>
        <dbReference type="ARBA" id="ARBA00022692"/>
    </source>
</evidence>
<reference evidence="10 11" key="1">
    <citation type="submission" date="2020-07" db="EMBL/GenBank/DDBJ databases">
        <title>Sequencing the genomes of 1000 actinobacteria strains.</title>
        <authorList>
            <person name="Klenk H.-P."/>
        </authorList>
    </citation>
    <scope>NUCLEOTIDE SEQUENCE [LARGE SCALE GENOMIC DNA]</scope>
    <source>
        <strain evidence="10 11">DSM 29531</strain>
    </source>
</reference>
<feature type="transmembrane region" description="Helical" evidence="8">
    <location>
        <begin position="74"/>
        <end position="98"/>
    </location>
</feature>
<dbReference type="Gene3D" id="1.20.1720.10">
    <property type="entry name" value="Multidrug resistance protein D"/>
    <property type="match status" value="1"/>
</dbReference>
<dbReference type="GO" id="GO:0022857">
    <property type="term" value="F:transmembrane transporter activity"/>
    <property type="evidence" value="ECO:0007669"/>
    <property type="project" value="InterPro"/>
</dbReference>
<evidence type="ECO:0000313" key="11">
    <source>
        <dbReference type="Proteomes" id="UP000571817"/>
    </source>
</evidence>
<feature type="transmembrane region" description="Helical" evidence="8">
    <location>
        <begin position="118"/>
        <end position="137"/>
    </location>
</feature>
<dbReference type="RefSeq" id="WP_179478200.1">
    <property type="nucleotide sequence ID" value="NZ_JACCFW010000001.1"/>
</dbReference>
<dbReference type="SUPFAM" id="SSF103473">
    <property type="entry name" value="MFS general substrate transporter"/>
    <property type="match status" value="1"/>
</dbReference>
<comment type="subcellular location">
    <subcellularLocation>
        <location evidence="1">Cell membrane</location>
        <topology evidence="1">Multi-pass membrane protein</topology>
    </subcellularLocation>
</comment>
<dbReference type="Pfam" id="PF07690">
    <property type="entry name" value="MFS_1"/>
    <property type="match status" value="1"/>
</dbReference>
<dbReference type="GO" id="GO:0005886">
    <property type="term" value="C:plasma membrane"/>
    <property type="evidence" value="ECO:0007669"/>
    <property type="project" value="UniProtKB-SubCell"/>
</dbReference>
<evidence type="ECO:0000256" key="2">
    <source>
        <dbReference type="ARBA" id="ARBA00022448"/>
    </source>
</evidence>
<feature type="region of interest" description="Disordered" evidence="7">
    <location>
        <begin position="1"/>
        <end position="68"/>
    </location>
</feature>
<dbReference type="PANTHER" id="PTHR42718">
    <property type="entry name" value="MAJOR FACILITATOR SUPERFAMILY MULTIDRUG TRANSPORTER MFSC"/>
    <property type="match status" value="1"/>
</dbReference>
<feature type="transmembrane region" description="Helical" evidence="8">
    <location>
        <begin position="333"/>
        <end position="354"/>
    </location>
</feature>
<dbReference type="InterPro" id="IPR011701">
    <property type="entry name" value="MFS"/>
</dbReference>
<evidence type="ECO:0000259" key="9">
    <source>
        <dbReference type="PROSITE" id="PS50850"/>
    </source>
</evidence>
<dbReference type="PRINTS" id="PR01036">
    <property type="entry name" value="TCRTETB"/>
</dbReference>
<evidence type="ECO:0000256" key="7">
    <source>
        <dbReference type="SAM" id="MobiDB-lite"/>
    </source>
</evidence>
<dbReference type="InterPro" id="IPR004638">
    <property type="entry name" value="EmrB-like"/>
</dbReference>
<keyword evidence="4 8" id="KW-0812">Transmembrane</keyword>
<keyword evidence="11" id="KW-1185">Reference proteome</keyword>
<evidence type="ECO:0000313" key="10">
    <source>
        <dbReference type="EMBL" id="NYJ73138.1"/>
    </source>
</evidence>
<comment type="caution">
    <text evidence="10">The sequence shown here is derived from an EMBL/GenBank/DDBJ whole genome shotgun (WGS) entry which is preliminary data.</text>
</comment>
<keyword evidence="5 8" id="KW-1133">Transmembrane helix</keyword>
<gene>
    <name evidence="10" type="ORF">HNR15_000101</name>
</gene>
<dbReference type="InterPro" id="IPR020846">
    <property type="entry name" value="MFS_dom"/>
</dbReference>
<feature type="transmembrane region" description="Helical" evidence="8">
    <location>
        <begin position="394"/>
        <end position="413"/>
    </location>
</feature>
<evidence type="ECO:0000256" key="8">
    <source>
        <dbReference type="SAM" id="Phobius"/>
    </source>
</evidence>
<keyword evidence="2" id="KW-0813">Transport</keyword>
<sequence length="579" mass="59526">MSTPRADAAPPGAYHPAHLAATDTTDATDATATDAGPAKGHPAHLAHSTDSDSSPSAPDEARHAETTAPGNGKWWTLAAVCFGTFMLLLDVTIVNVALPDIQSSLGSSFSDLQWVIDAYALTLASLLLTAGSLADIFGRRRLYIVGLLLFTAASALCGASQSTLMLQLSRGLQGVGGAVMFTVSLALLASAFHGKDRGTAFGIWGAITGVAVAIGPVFGGLLVSSLSWRWIFFVNIPVGAAALAITIWRVAESRNPKAKRPDWIGFVLFTASLSSLVYALIESGRTSFTDSVVVGCFAAAVVLMALFVVLELRSSKPMLDLSLFRLPTFSGGAIAAFGISAGIFSMLLYLTLYLQDVLRFSALGTGLRLLVLSGAILVVATVSGRMSSHLPVRFLIGPGLALIGIGLLLMRGIDASSEWTHLIPGMIVAGIGIGMVNPPLASTAVGVVSPRLAGMASGINSTFRQVGIATGIALLGTLFASRLDDAIRAAAAGGPLAGRSGSLASAVQSGQVSAALAKLPKSQVPIAQHLAAAGFTTALDRILLIAGIMTLVAAVASFLLIRTKDFHTPGEGEQAAETA</sequence>
<feature type="transmembrane region" description="Helical" evidence="8">
    <location>
        <begin position="144"/>
        <end position="166"/>
    </location>
</feature>
<feature type="transmembrane region" description="Helical" evidence="8">
    <location>
        <begin position="263"/>
        <end position="280"/>
    </location>
</feature>
<evidence type="ECO:0000256" key="3">
    <source>
        <dbReference type="ARBA" id="ARBA00022475"/>
    </source>
</evidence>
<feature type="transmembrane region" description="Helical" evidence="8">
    <location>
        <begin position="542"/>
        <end position="561"/>
    </location>
</feature>
<evidence type="ECO:0000256" key="5">
    <source>
        <dbReference type="ARBA" id="ARBA00022989"/>
    </source>
</evidence>
<feature type="transmembrane region" description="Helical" evidence="8">
    <location>
        <begin position="230"/>
        <end position="251"/>
    </location>
</feature>
<protein>
    <submittedName>
        <fullName evidence="10">EmrB/QacA subfamily drug resistance transporter</fullName>
    </submittedName>
</protein>
<feature type="transmembrane region" description="Helical" evidence="8">
    <location>
        <begin position="462"/>
        <end position="480"/>
    </location>
</feature>